<dbReference type="PROSITE" id="PS00678">
    <property type="entry name" value="WD_REPEATS_1"/>
    <property type="match status" value="3"/>
</dbReference>
<proteinExistence type="inferred from homology"/>
<dbReference type="OrthoDB" id="10264588at2759"/>
<accession>A0A9P5QA98</accession>
<keyword evidence="4 11" id="KW-0132">Cell division</keyword>
<feature type="region of interest" description="Disordered" evidence="13">
    <location>
        <begin position="88"/>
        <end position="107"/>
    </location>
</feature>
<dbReference type="GO" id="GO:0005875">
    <property type="term" value="C:microtubule associated complex"/>
    <property type="evidence" value="ECO:0007669"/>
    <property type="project" value="UniProtKB-UniRule"/>
</dbReference>
<keyword evidence="9 11" id="KW-0206">Cytoskeleton</keyword>
<dbReference type="PROSITE" id="PS50294">
    <property type="entry name" value="WD_REPEATS_REGION"/>
    <property type="match status" value="4"/>
</dbReference>
<dbReference type="FunFam" id="1.20.960.30:FF:000002">
    <property type="entry name" value="Platelet-activating factor acetylhydrolase ib"/>
    <property type="match status" value="1"/>
</dbReference>
<dbReference type="SUPFAM" id="SSF50978">
    <property type="entry name" value="WD40 repeat-like"/>
    <property type="match status" value="1"/>
</dbReference>
<dbReference type="InterPro" id="IPR036322">
    <property type="entry name" value="WD40_repeat_dom_sf"/>
</dbReference>
<dbReference type="SUPFAM" id="SSF109925">
    <property type="entry name" value="Lissencephaly-1 protein (Lis-1, PAF-AH alpha) N-terminal domain"/>
    <property type="match status" value="1"/>
</dbReference>
<keyword evidence="7 11" id="KW-0498">Mitosis</keyword>
<feature type="repeat" description="WD" evidence="12">
    <location>
        <begin position="197"/>
        <end position="238"/>
    </location>
</feature>
<comment type="subcellular location">
    <subcellularLocation>
        <location evidence="11">Cytoplasm</location>
        <location evidence="11">Cytoskeleton</location>
    </subcellularLocation>
    <subcellularLocation>
        <location evidence="11">Cytoplasm</location>
        <location evidence="11">Cytoskeleton</location>
        <location evidence="11">Spindle pole</location>
    </subcellularLocation>
    <text evidence="11">Localizes to the plus ends of microtubules at the hyphal tip and the mitotic spindle poles.</text>
</comment>
<dbReference type="PANTHER" id="PTHR19848">
    <property type="entry name" value="WD40 REPEAT PROTEIN"/>
    <property type="match status" value="1"/>
</dbReference>
<organism evidence="15 16">
    <name type="scientific">Rhodocollybia butyracea</name>
    <dbReference type="NCBI Taxonomy" id="206335"/>
    <lineage>
        <taxon>Eukaryota</taxon>
        <taxon>Fungi</taxon>
        <taxon>Dikarya</taxon>
        <taxon>Basidiomycota</taxon>
        <taxon>Agaricomycotina</taxon>
        <taxon>Agaricomycetes</taxon>
        <taxon>Agaricomycetidae</taxon>
        <taxon>Agaricales</taxon>
        <taxon>Marasmiineae</taxon>
        <taxon>Omphalotaceae</taxon>
        <taxon>Rhodocollybia</taxon>
    </lineage>
</organism>
<evidence type="ECO:0000256" key="3">
    <source>
        <dbReference type="ARBA" id="ARBA00022574"/>
    </source>
</evidence>
<dbReference type="GO" id="GO:0000132">
    <property type="term" value="P:establishment of mitotic spindle orientation"/>
    <property type="evidence" value="ECO:0007669"/>
    <property type="project" value="UniProtKB-UniRule"/>
</dbReference>
<dbReference type="AlphaFoldDB" id="A0A9P5QA98"/>
<dbReference type="GO" id="GO:0051012">
    <property type="term" value="P:microtubule sliding"/>
    <property type="evidence" value="ECO:0007669"/>
    <property type="project" value="UniProtKB-UniRule"/>
</dbReference>
<dbReference type="GO" id="GO:0005737">
    <property type="term" value="C:cytoplasm"/>
    <property type="evidence" value="ECO:0007669"/>
    <property type="project" value="UniProtKB-UniRule"/>
</dbReference>
<dbReference type="HAMAP" id="MF_03141">
    <property type="entry name" value="lis1"/>
    <property type="match status" value="1"/>
</dbReference>
<dbReference type="PIRSF" id="PIRSF037647">
    <property type="entry name" value="Dynein_regulator_Lis1"/>
    <property type="match status" value="1"/>
</dbReference>
<dbReference type="GO" id="GO:0005874">
    <property type="term" value="C:microtubule"/>
    <property type="evidence" value="ECO:0007669"/>
    <property type="project" value="UniProtKB-KW"/>
</dbReference>
<reference evidence="15" key="1">
    <citation type="submission" date="2020-11" db="EMBL/GenBank/DDBJ databases">
        <authorList>
            <consortium name="DOE Joint Genome Institute"/>
            <person name="Ahrendt S."/>
            <person name="Riley R."/>
            <person name="Andreopoulos W."/>
            <person name="Labutti K."/>
            <person name="Pangilinan J."/>
            <person name="Ruiz-Duenas F.J."/>
            <person name="Barrasa J.M."/>
            <person name="Sanchez-Garcia M."/>
            <person name="Camarero S."/>
            <person name="Miyauchi S."/>
            <person name="Serrano A."/>
            <person name="Linde D."/>
            <person name="Babiker R."/>
            <person name="Drula E."/>
            <person name="Ayuso-Fernandez I."/>
            <person name="Pacheco R."/>
            <person name="Padilla G."/>
            <person name="Ferreira P."/>
            <person name="Barriuso J."/>
            <person name="Kellner H."/>
            <person name="Castanera R."/>
            <person name="Alfaro M."/>
            <person name="Ramirez L."/>
            <person name="Pisabarro A.G."/>
            <person name="Kuo A."/>
            <person name="Tritt A."/>
            <person name="Lipzen A."/>
            <person name="He G."/>
            <person name="Yan M."/>
            <person name="Ng V."/>
            <person name="Cullen D."/>
            <person name="Martin F."/>
            <person name="Rosso M.-N."/>
            <person name="Henrissat B."/>
            <person name="Hibbett D."/>
            <person name="Martinez A.T."/>
            <person name="Grigoriev I.V."/>
        </authorList>
    </citation>
    <scope>NUCLEOTIDE SEQUENCE</scope>
    <source>
        <strain evidence="15">AH 40177</strain>
    </source>
</reference>
<evidence type="ECO:0000256" key="7">
    <source>
        <dbReference type="ARBA" id="ARBA00022776"/>
    </source>
</evidence>
<evidence type="ECO:0000256" key="11">
    <source>
        <dbReference type="HAMAP-Rule" id="MF_03141"/>
    </source>
</evidence>
<feature type="repeat" description="WD" evidence="12">
    <location>
        <begin position="327"/>
        <end position="348"/>
    </location>
</feature>
<name>A0A9P5QA98_9AGAR</name>
<dbReference type="InterPro" id="IPR037190">
    <property type="entry name" value="LIS1_N"/>
</dbReference>
<dbReference type="EMBL" id="JADNRY010000001">
    <property type="protein sequence ID" value="KAF9078473.1"/>
    <property type="molecule type" value="Genomic_DNA"/>
</dbReference>
<dbReference type="Pfam" id="PF24951">
    <property type="entry name" value="LisH_PAC1"/>
    <property type="match status" value="1"/>
</dbReference>
<keyword evidence="10 11" id="KW-0131">Cell cycle</keyword>
<feature type="repeat" description="WD" evidence="12">
    <location>
        <begin position="349"/>
        <end position="390"/>
    </location>
</feature>
<evidence type="ECO:0000313" key="16">
    <source>
        <dbReference type="Proteomes" id="UP000772434"/>
    </source>
</evidence>
<dbReference type="Gene3D" id="2.130.10.10">
    <property type="entry name" value="YVTN repeat-like/Quinoprotein amine dehydrogenase"/>
    <property type="match status" value="1"/>
</dbReference>
<evidence type="ECO:0000256" key="1">
    <source>
        <dbReference type="ARBA" id="ARBA00022448"/>
    </source>
</evidence>
<evidence type="ECO:0000259" key="14">
    <source>
        <dbReference type="Pfam" id="PF24951"/>
    </source>
</evidence>
<dbReference type="InterPro" id="IPR006594">
    <property type="entry name" value="LisH"/>
</dbReference>
<sequence length="445" mass="49227">MASILSERQQDDLHKAILDYLHTNGFSKTFDQFKAELAPNHADFQPDPSAKTSGLLAKKWTSVIRMQKKIMELETRLAQALEDNSHLALPNGSSKQSNTDWLPTAGSAKHTLTGHRGTVNAAAFHPIYSVMATASDDFTVKVWDWDSGELERTLKSHTKRVSDCQYNSTGTTLVTCGYDLFIKLWNVENDYQNFATLRGHEHSISSARFLPGDDKVISSSRDNTLRIWDIASTHCIKVISPHDAWIRCAVPSEDGRFIITAAGDHTSKVVELSSGDVKAEFRGHDNDVEAAEFCPPHAVAAIRELVAVKVCKPAPQSVQTSGPVFAITASRDKTVKIWDINSGQCLHTLRGHDDWVHAIVFHPNGQYLLTAADDHTIRIWDLKTGRCTRKIEAHVQFVTSMSWGRQVVGTVQATDKADPNAGPRLVNVIATTGSDQSVKIWVPTR</sequence>
<dbReference type="InterPro" id="IPR017252">
    <property type="entry name" value="Dynein_regulator_LIS1"/>
</dbReference>
<evidence type="ECO:0000256" key="9">
    <source>
        <dbReference type="ARBA" id="ARBA00023212"/>
    </source>
</evidence>
<dbReference type="GO" id="GO:0070840">
    <property type="term" value="F:dynein complex binding"/>
    <property type="evidence" value="ECO:0007669"/>
    <property type="project" value="UniProtKB-UniRule"/>
</dbReference>
<dbReference type="Gene3D" id="1.20.960.30">
    <property type="match status" value="1"/>
</dbReference>
<evidence type="ECO:0000313" key="15">
    <source>
        <dbReference type="EMBL" id="KAF9078473.1"/>
    </source>
</evidence>
<comment type="subunit">
    <text evidence="11">Self-associates. Interacts with NDL1 and dynein.</text>
</comment>
<feature type="domain" description="PAC1-like LisH-like dimerisation" evidence="14">
    <location>
        <begin position="7"/>
        <end position="37"/>
    </location>
</feature>
<evidence type="ECO:0000256" key="6">
    <source>
        <dbReference type="ARBA" id="ARBA00022737"/>
    </source>
</evidence>
<dbReference type="InterPro" id="IPR056795">
    <property type="entry name" value="PAC1-like_LisH-like_dom"/>
</dbReference>
<evidence type="ECO:0000256" key="12">
    <source>
        <dbReference type="PROSITE-ProRule" id="PRU00221"/>
    </source>
</evidence>
<dbReference type="PROSITE" id="PS50082">
    <property type="entry name" value="WD_REPEATS_2"/>
    <property type="match status" value="5"/>
</dbReference>
<evidence type="ECO:0000256" key="8">
    <source>
        <dbReference type="ARBA" id="ARBA00023054"/>
    </source>
</evidence>
<comment type="domain">
    <text evidence="11">Dimerization mediated by the LisH domain may be required to activate dynein.</text>
</comment>
<dbReference type="PROSITE" id="PS50896">
    <property type="entry name" value="LISH"/>
    <property type="match status" value="1"/>
</dbReference>
<dbReference type="PANTHER" id="PTHR19848:SF8">
    <property type="entry name" value="F-BOX AND WD REPEAT DOMAIN CONTAINING 7"/>
    <property type="match status" value="1"/>
</dbReference>
<dbReference type="GO" id="GO:0000922">
    <property type="term" value="C:spindle pole"/>
    <property type="evidence" value="ECO:0007669"/>
    <property type="project" value="UniProtKB-SubCell"/>
</dbReference>
<dbReference type="PRINTS" id="PR00320">
    <property type="entry name" value="GPROTEINBRPT"/>
</dbReference>
<feature type="repeat" description="WD" evidence="12">
    <location>
        <begin position="112"/>
        <end position="153"/>
    </location>
</feature>
<comment type="similarity">
    <text evidence="11">Belongs to the WD repeat LIS1/nudF family.</text>
</comment>
<feature type="repeat" description="WD" evidence="12">
    <location>
        <begin position="154"/>
        <end position="189"/>
    </location>
</feature>
<keyword evidence="1 11" id="KW-0813">Transport</keyword>
<evidence type="ECO:0000256" key="5">
    <source>
        <dbReference type="ARBA" id="ARBA00022701"/>
    </source>
</evidence>
<dbReference type="Proteomes" id="UP000772434">
    <property type="component" value="Unassembled WGS sequence"/>
</dbReference>
<keyword evidence="16" id="KW-1185">Reference proteome</keyword>
<dbReference type="SMART" id="SM00320">
    <property type="entry name" value="WD40"/>
    <property type="match status" value="7"/>
</dbReference>
<dbReference type="Pfam" id="PF00400">
    <property type="entry name" value="WD40"/>
    <property type="match status" value="6"/>
</dbReference>
<protein>
    <recommendedName>
        <fullName evidence="11">Nuclear distribution protein PAC1</fullName>
    </recommendedName>
    <alternativeName>
        <fullName evidence="11">Lissencephaly-1 homolog</fullName>
        <shortName evidence="11">LIS-1</shortName>
    </alternativeName>
    <alternativeName>
        <fullName evidence="11">nudF homolog</fullName>
    </alternativeName>
</protein>
<feature type="compositionally biased region" description="Polar residues" evidence="13">
    <location>
        <begin position="91"/>
        <end position="101"/>
    </location>
</feature>
<dbReference type="InterPro" id="IPR020472">
    <property type="entry name" value="WD40_PAC1"/>
</dbReference>
<dbReference type="GO" id="GO:0051301">
    <property type="term" value="P:cell division"/>
    <property type="evidence" value="ECO:0007669"/>
    <property type="project" value="UniProtKB-KW"/>
</dbReference>
<dbReference type="InterPro" id="IPR015943">
    <property type="entry name" value="WD40/YVTN_repeat-like_dom_sf"/>
</dbReference>
<comment type="function">
    <text evidence="11">Positively regulates the activity of the minus-end directed microtubule motor protein dynein. May enhance dynein-mediated microtubule sliding by targeting dynein to the microtubule plus end. Required for nuclear migration during vegetative growth as well as development. Required for retrograde early endosome (EE) transport from the hyphal tip. Required for localization of dynein to the mitotic spindle poles. Recruits additional proteins to the dynein complex at SPBs.</text>
</comment>
<evidence type="ECO:0000256" key="13">
    <source>
        <dbReference type="SAM" id="MobiDB-lite"/>
    </source>
</evidence>
<dbReference type="InterPro" id="IPR001680">
    <property type="entry name" value="WD40_rpt"/>
</dbReference>
<comment type="caution">
    <text evidence="15">The sequence shown here is derived from an EMBL/GenBank/DDBJ whole genome shotgun (WGS) entry which is preliminary data.</text>
</comment>
<evidence type="ECO:0000256" key="10">
    <source>
        <dbReference type="ARBA" id="ARBA00023306"/>
    </source>
</evidence>
<dbReference type="InterPro" id="IPR019775">
    <property type="entry name" value="WD40_repeat_CS"/>
</dbReference>
<gene>
    <name evidence="11" type="primary">PAC1</name>
    <name evidence="11" type="synonym">LIS1</name>
    <name evidence="15" type="ORF">BDP27DRAFT_1207084</name>
</gene>
<keyword evidence="6" id="KW-0677">Repeat</keyword>
<keyword evidence="2 11" id="KW-0963">Cytoplasm</keyword>
<evidence type="ECO:0000256" key="4">
    <source>
        <dbReference type="ARBA" id="ARBA00022618"/>
    </source>
</evidence>
<dbReference type="CDD" id="cd00200">
    <property type="entry name" value="WD40"/>
    <property type="match status" value="1"/>
</dbReference>
<keyword evidence="8 11" id="KW-0175">Coiled coil</keyword>
<keyword evidence="3 12" id="KW-0853">WD repeat</keyword>
<evidence type="ECO:0000256" key="2">
    <source>
        <dbReference type="ARBA" id="ARBA00022490"/>
    </source>
</evidence>
<keyword evidence="5 11" id="KW-0493">Microtubule</keyword>